<comment type="similarity">
    <text evidence="1 6">Belongs to the class-D beta-lactamase family.</text>
</comment>
<evidence type="ECO:0000256" key="4">
    <source>
        <dbReference type="ARBA" id="ARBA00022801"/>
    </source>
</evidence>
<dbReference type="EC" id="3.5.2.6" evidence="2 6"/>
<keyword evidence="5 6" id="KW-0046">Antibiotic resistance</keyword>
<evidence type="ECO:0000313" key="10">
    <source>
        <dbReference type="Proteomes" id="UP001596024"/>
    </source>
</evidence>
<evidence type="ECO:0000313" key="9">
    <source>
        <dbReference type="EMBL" id="MFC4723972.1"/>
    </source>
</evidence>
<dbReference type="SUPFAM" id="SSF56601">
    <property type="entry name" value="beta-lactamase/transpeptidase-like"/>
    <property type="match status" value="1"/>
</dbReference>
<evidence type="ECO:0000256" key="6">
    <source>
        <dbReference type="RuleBase" id="RU361140"/>
    </source>
</evidence>
<name>A0ABV9N6S6_9PROT</name>
<feature type="chain" id="PRO_5046910518" description="Beta-lactamase" evidence="7">
    <location>
        <begin position="21"/>
        <end position="261"/>
    </location>
</feature>
<dbReference type="Proteomes" id="UP001596024">
    <property type="component" value="Unassembled WGS sequence"/>
</dbReference>
<evidence type="ECO:0000256" key="7">
    <source>
        <dbReference type="SAM" id="SignalP"/>
    </source>
</evidence>
<keyword evidence="3 7" id="KW-0732">Signal</keyword>
<keyword evidence="10" id="KW-1185">Reference proteome</keyword>
<gene>
    <name evidence="9" type="ORF">ACFPB0_01585</name>
</gene>
<feature type="signal peptide" evidence="7">
    <location>
        <begin position="1"/>
        <end position="20"/>
    </location>
</feature>
<evidence type="ECO:0000256" key="1">
    <source>
        <dbReference type="ARBA" id="ARBA00007898"/>
    </source>
</evidence>
<reference evidence="10" key="1">
    <citation type="journal article" date="2019" name="Int. J. Syst. Evol. Microbiol.">
        <title>The Global Catalogue of Microorganisms (GCM) 10K type strain sequencing project: providing services to taxonomists for standard genome sequencing and annotation.</title>
        <authorList>
            <consortium name="The Broad Institute Genomics Platform"/>
            <consortium name="The Broad Institute Genome Sequencing Center for Infectious Disease"/>
            <person name="Wu L."/>
            <person name="Ma J."/>
        </authorList>
    </citation>
    <scope>NUCLEOTIDE SEQUENCE [LARGE SCALE GENOMIC DNA]</scope>
    <source>
        <strain evidence="10">CCUG 62981</strain>
    </source>
</reference>
<dbReference type="Pfam" id="PF00905">
    <property type="entry name" value="Transpeptidase"/>
    <property type="match status" value="1"/>
</dbReference>
<accession>A0ABV9N6S6</accession>
<sequence length="261" mass="28820">MKRYLGLLAVILMLLAPAHAQELDQLLDEAGVTGTILIQRVSDGAEWTGGADRLDERFIPASTFKIPNSLILLQSGIVSGVDDALIWDGTEHAFAVWNQNQTFAEAFQRSTVWAYQHWTRQLGHEAMSGQIAVLDYGNGDVGGAGLVDRFWLDGPLAICAREQVGFLARLQARTLPFDAAHMETVIAMMEQASGEGWTLRGKTGWRFDGEPDIGWYVGWLEFEGETWLFALNIDMPDPASQVRLRAAIAEAALNEVSGWTR</sequence>
<comment type="catalytic activity">
    <reaction evidence="6">
        <text>a beta-lactam + H2O = a substituted beta-amino acid</text>
        <dbReference type="Rhea" id="RHEA:20401"/>
        <dbReference type="ChEBI" id="CHEBI:15377"/>
        <dbReference type="ChEBI" id="CHEBI:35627"/>
        <dbReference type="ChEBI" id="CHEBI:140347"/>
        <dbReference type="EC" id="3.5.2.6"/>
    </reaction>
</comment>
<dbReference type="PROSITE" id="PS00337">
    <property type="entry name" value="BETA_LACTAMASE_D"/>
    <property type="match status" value="1"/>
</dbReference>
<evidence type="ECO:0000259" key="8">
    <source>
        <dbReference type="Pfam" id="PF00905"/>
    </source>
</evidence>
<keyword evidence="4 6" id="KW-0378">Hydrolase</keyword>
<evidence type="ECO:0000256" key="3">
    <source>
        <dbReference type="ARBA" id="ARBA00022729"/>
    </source>
</evidence>
<proteinExistence type="inferred from homology"/>
<dbReference type="EMBL" id="JBHSGQ010000001">
    <property type="protein sequence ID" value="MFC4723972.1"/>
    <property type="molecule type" value="Genomic_DNA"/>
</dbReference>
<dbReference type="InterPro" id="IPR012338">
    <property type="entry name" value="Beta-lactam/transpept-like"/>
</dbReference>
<evidence type="ECO:0000256" key="5">
    <source>
        <dbReference type="ARBA" id="ARBA00023251"/>
    </source>
</evidence>
<evidence type="ECO:0000256" key="2">
    <source>
        <dbReference type="ARBA" id="ARBA00012865"/>
    </source>
</evidence>
<feature type="domain" description="Penicillin-binding protein transpeptidase" evidence="8">
    <location>
        <begin position="54"/>
        <end position="252"/>
    </location>
</feature>
<dbReference type="Gene3D" id="3.40.710.10">
    <property type="entry name" value="DD-peptidase/beta-lactamase superfamily"/>
    <property type="match status" value="1"/>
</dbReference>
<dbReference type="InterPro" id="IPR001460">
    <property type="entry name" value="PCN-bd_Tpept"/>
</dbReference>
<organism evidence="9 10">
    <name type="scientific">Glycocaulis abyssi</name>
    <dbReference type="NCBI Taxonomy" id="1433403"/>
    <lineage>
        <taxon>Bacteria</taxon>
        <taxon>Pseudomonadati</taxon>
        <taxon>Pseudomonadota</taxon>
        <taxon>Alphaproteobacteria</taxon>
        <taxon>Maricaulales</taxon>
        <taxon>Maricaulaceae</taxon>
        <taxon>Glycocaulis</taxon>
    </lineage>
</organism>
<dbReference type="InterPro" id="IPR002137">
    <property type="entry name" value="Beta-lactam_class-D_AS"/>
</dbReference>
<comment type="caution">
    <text evidence="9">The sequence shown here is derived from an EMBL/GenBank/DDBJ whole genome shotgun (WGS) entry which is preliminary data.</text>
</comment>
<protein>
    <recommendedName>
        <fullName evidence="2 6">Beta-lactamase</fullName>
        <ecNumber evidence="2 6">3.5.2.6</ecNumber>
    </recommendedName>
</protein>
<dbReference type="RefSeq" id="WP_371394654.1">
    <property type="nucleotide sequence ID" value="NZ_CP163421.1"/>
</dbReference>